<protein>
    <submittedName>
        <fullName evidence="2">Uncharacterized protein</fullName>
    </submittedName>
</protein>
<evidence type="ECO:0000313" key="3">
    <source>
        <dbReference type="Proteomes" id="UP000275267"/>
    </source>
</evidence>
<dbReference type="Proteomes" id="UP000275267">
    <property type="component" value="Unassembled WGS sequence"/>
</dbReference>
<feature type="compositionally biased region" description="Basic and acidic residues" evidence="1">
    <location>
        <begin position="58"/>
        <end position="72"/>
    </location>
</feature>
<name>A0A3L6R3Y1_PANMI</name>
<keyword evidence="3" id="KW-1185">Reference proteome</keyword>
<evidence type="ECO:0000256" key="1">
    <source>
        <dbReference type="SAM" id="MobiDB-lite"/>
    </source>
</evidence>
<comment type="caution">
    <text evidence="2">The sequence shown here is derived from an EMBL/GenBank/DDBJ whole genome shotgun (WGS) entry which is preliminary data.</text>
</comment>
<dbReference type="AlphaFoldDB" id="A0A3L6R3Y1"/>
<feature type="region of interest" description="Disordered" evidence="1">
    <location>
        <begin position="58"/>
        <end position="116"/>
    </location>
</feature>
<sequence length="175" mass="19124">MRADVIVGNELSCCAASLAARRSACASPQVRARFAPSSPRFNLPIAFAPGFGFRGDAGRPDQGVVHRRDLHGPRHSTAPRPSRSSSASSRSSTWARPSPWHPRGRSCAGRDHGSTFSSSSLVREVCWCPEGKGGKVCLISWRGSRLIKLKFLVELNFTESVQQECTELYPRRSGK</sequence>
<evidence type="ECO:0000313" key="2">
    <source>
        <dbReference type="EMBL" id="RLM94199.1"/>
    </source>
</evidence>
<proteinExistence type="predicted"/>
<dbReference type="EMBL" id="PQIB02000010">
    <property type="protein sequence ID" value="RLM94199.1"/>
    <property type="molecule type" value="Genomic_DNA"/>
</dbReference>
<reference evidence="3" key="1">
    <citation type="journal article" date="2019" name="Nat. Commun.">
        <title>The genome of broomcorn millet.</title>
        <authorList>
            <person name="Zou C."/>
            <person name="Miki D."/>
            <person name="Li D."/>
            <person name="Tang Q."/>
            <person name="Xiao L."/>
            <person name="Rajput S."/>
            <person name="Deng P."/>
            <person name="Jia W."/>
            <person name="Huang R."/>
            <person name="Zhang M."/>
            <person name="Sun Y."/>
            <person name="Hu J."/>
            <person name="Fu X."/>
            <person name="Schnable P.S."/>
            <person name="Li F."/>
            <person name="Zhang H."/>
            <person name="Feng B."/>
            <person name="Zhu X."/>
            <person name="Liu R."/>
            <person name="Schnable J.C."/>
            <person name="Zhu J.-K."/>
            <person name="Zhang H."/>
        </authorList>
    </citation>
    <scope>NUCLEOTIDE SEQUENCE [LARGE SCALE GENOMIC DNA]</scope>
</reference>
<accession>A0A3L6R3Y1</accession>
<organism evidence="2 3">
    <name type="scientific">Panicum miliaceum</name>
    <name type="common">Proso millet</name>
    <name type="synonym">Broomcorn millet</name>
    <dbReference type="NCBI Taxonomy" id="4540"/>
    <lineage>
        <taxon>Eukaryota</taxon>
        <taxon>Viridiplantae</taxon>
        <taxon>Streptophyta</taxon>
        <taxon>Embryophyta</taxon>
        <taxon>Tracheophyta</taxon>
        <taxon>Spermatophyta</taxon>
        <taxon>Magnoliopsida</taxon>
        <taxon>Liliopsida</taxon>
        <taxon>Poales</taxon>
        <taxon>Poaceae</taxon>
        <taxon>PACMAD clade</taxon>
        <taxon>Panicoideae</taxon>
        <taxon>Panicodae</taxon>
        <taxon>Paniceae</taxon>
        <taxon>Panicinae</taxon>
        <taxon>Panicum</taxon>
        <taxon>Panicum sect. Panicum</taxon>
    </lineage>
</organism>
<gene>
    <name evidence="2" type="ORF">C2845_PM08G24480</name>
</gene>
<feature type="compositionally biased region" description="Low complexity" evidence="1">
    <location>
        <begin position="76"/>
        <end position="98"/>
    </location>
</feature>